<dbReference type="AlphaFoldDB" id="F4L7G0"/>
<dbReference type="Pfam" id="PF01476">
    <property type="entry name" value="LysM"/>
    <property type="match status" value="2"/>
</dbReference>
<dbReference type="InterPro" id="IPR036779">
    <property type="entry name" value="LysM_dom_sf"/>
</dbReference>
<dbReference type="CDD" id="cd00118">
    <property type="entry name" value="LysM"/>
    <property type="match status" value="1"/>
</dbReference>
<sequence>MWKILFLLLPGYVFATGDSLRYLTPRDTIILSVGANDAKIFEHKIEKGQTIFSLARFYGLKMDALRYLNPSLNFDAVSPKQRIKIPIPNRAIIRYREAKFNPRLYTPVYYRVKKGDNLFRLSKVYFRMPEDTIKARANLKSGALQPGQLIHIGWMNPQGVPADWQTTQPLPPSLQKAADLKQHFETYSKNPKKKEFKHQGIAVWQKEAPAARNYYALHDKAPINSILEIHNPVTKRTVYAEVLGKIPATAYSTNVVVILSPNTAKLLGAKDANFFVKIKYYK</sequence>
<proteinExistence type="predicted"/>
<dbReference type="Gene3D" id="3.10.350.10">
    <property type="entry name" value="LysM domain"/>
    <property type="match status" value="1"/>
</dbReference>
<dbReference type="SUPFAM" id="SSF54106">
    <property type="entry name" value="LysM domain"/>
    <property type="match status" value="1"/>
</dbReference>
<keyword evidence="3" id="KW-1185">Reference proteome</keyword>
<reference evidence="2 3" key="1">
    <citation type="journal article" date="2011" name="Stand. Genomic Sci.">
        <title>Complete genome sequence of Haliscomenobacter hydrossis type strain (O).</title>
        <authorList>
            <consortium name="US DOE Joint Genome Institute (JGI-PGF)"/>
            <person name="Daligault H."/>
            <person name="Lapidus A."/>
            <person name="Zeytun A."/>
            <person name="Nolan M."/>
            <person name="Lucas S."/>
            <person name="Del Rio T.G."/>
            <person name="Tice H."/>
            <person name="Cheng J.F."/>
            <person name="Tapia R."/>
            <person name="Han C."/>
            <person name="Goodwin L."/>
            <person name="Pitluck S."/>
            <person name="Liolios K."/>
            <person name="Pagani I."/>
            <person name="Ivanova N."/>
            <person name="Huntemann M."/>
            <person name="Mavromatis K."/>
            <person name="Mikhailova N."/>
            <person name="Pati A."/>
            <person name="Chen A."/>
            <person name="Palaniappan K."/>
            <person name="Land M."/>
            <person name="Hauser L."/>
            <person name="Brambilla E.M."/>
            <person name="Rohde M."/>
            <person name="Verbarg S."/>
            <person name="Goker M."/>
            <person name="Bristow J."/>
            <person name="Eisen J.A."/>
            <person name="Markowitz V."/>
            <person name="Hugenholtz P."/>
            <person name="Kyrpides N.C."/>
            <person name="Klenk H.P."/>
            <person name="Woyke T."/>
        </authorList>
    </citation>
    <scope>NUCLEOTIDE SEQUENCE [LARGE SCALE GENOMIC DNA]</scope>
    <source>
        <strain evidence="3">ATCC 27775 / DSM 1100 / LMG 10767 / O</strain>
    </source>
</reference>
<evidence type="ECO:0000313" key="2">
    <source>
        <dbReference type="EMBL" id="AEE54140.1"/>
    </source>
</evidence>
<dbReference type="OrthoDB" id="2149800at2"/>
<protein>
    <submittedName>
        <fullName evidence="2">Peptidoglycan-binding lysin domain protein</fullName>
    </submittedName>
</protein>
<reference key="2">
    <citation type="submission" date="2011-04" db="EMBL/GenBank/DDBJ databases">
        <title>Complete sequence of chromosome of Haliscomenobacter hydrossis DSM 1100.</title>
        <authorList>
            <consortium name="US DOE Joint Genome Institute (JGI-PGF)"/>
            <person name="Lucas S."/>
            <person name="Han J."/>
            <person name="Lapidus A."/>
            <person name="Bruce D."/>
            <person name="Goodwin L."/>
            <person name="Pitluck S."/>
            <person name="Peters L."/>
            <person name="Kyrpides N."/>
            <person name="Mavromatis K."/>
            <person name="Ivanova N."/>
            <person name="Ovchinnikova G."/>
            <person name="Pagani I."/>
            <person name="Daligault H."/>
            <person name="Detter J.C."/>
            <person name="Han C."/>
            <person name="Land M."/>
            <person name="Hauser L."/>
            <person name="Markowitz V."/>
            <person name="Cheng J.-F."/>
            <person name="Hugenholtz P."/>
            <person name="Woyke T."/>
            <person name="Wu D."/>
            <person name="Verbarg S."/>
            <person name="Frueling A."/>
            <person name="Brambilla E."/>
            <person name="Klenk H.-P."/>
            <person name="Eisen J.A."/>
        </authorList>
    </citation>
    <scope>NUCLEOTIDE SEQUENCE</scope>
    <source>
        <strain>DSM 1100</strain>
    </source>
</reference>
<feature type="domain" description="LysM" evidence="1">
    <location>
        <begin position="108"/>
        <end position="152"/>
    </location>
</feature>
<organism evidence="2 3">
    <name type="scientific">Haliscomenobacter hydrossis (strain ATCC 27775 / DSM 1100 / LMG 10767 / O)</name>
    <dbReference type="NCBI Taxonomy" id="760192"/>
    <lineage>
        <taxon>Bacteria</taxon>
        <taxon>Pseudomonadati</taxon>
        <taxon>Bacteroidota</taxon>
        <taxon>Saprospiria</taxon>
        <taxon>Saprospirales</taxon>
        <taxon>Haliscomenobacteraceae</taxon>
        <taxon>Haliscomenobacter</taxon>
    </lineage>
</organism>
<gene>
    <name evidence="2" type="ordered locus">Halhy_6321</name>
</gene>
<dbReference type="EMBL" id="CP002691">
    <property type="protein sequence ID" value="AEE54140.1"/>
    <property type="molecule type" value="Genomic_DNA"/>
</dbReference>
<evidence type="ECO:0000259" key="1">
    <source>
        <dbReference type="PROSITE" id="PS51782"/>
    </source>
</evidence>
<accession>F4L7G0</accession>
<evidence type="ECO:0000313" key="3">
    <source>
        <dbReference type="Proteomes" id="UP000008461"/>
    </source>
</evidence>
<dbReference type="eggNOG" id="COG1388">
    <property type="taxonomic scope" value="Bacteria"/>
</dbReference>
<dbReference type="PROSITE" id="PS51782">
    <property type="entry name" value="LYSM"/>
    <property type="match status" value="2"/>
</dbReference>
<dbReference type="KEGG" id="hhy:Halhy_6321"/>
<dbReference type="Proteomes" id="UP000008461">
    <property type="component" value="Chromosome"/>
</dbReference>
<dbReference type="SMART" id="SM00257">
    <property type="entry name" value="LysM"/>
    <property type="match status" value="2"/>
</dbReference>
<dbReference type="STRING" id="760192.Halhy_6321"/>
<dbReference type="InterPro" id="IPR018392">
    <property type="entry name" value="LysM"/>
</dbReference>
<dbReference type="RefSeq" id="WP_013768661.1">
    <property type="nucleotide sequence ID" value="NC_015510.1"/>
</dbReference>
<name>F4L7G0_HALH1</name>
<dbReference type="HOGENOM" id="CLU_986144_0_0_10"/>
<feature type="domain" description="LysM" evidence="1">
    <location>
        <begin position="41"/>
        <end position="85"/>
    </location>
</feature>